<proteinExistence type="predicted"/>
<name>A0A4Q7IMS2_9GAMM</name>
<dbReference type="CDD" id="cd06529">
    <property type="entry name" value="S24_LexA-like"/>
    <property type="match status" value="1"/>
</dbReference>
<dbReference type="SUPFAM" id="SSF47413">
    <property type="entry name" value="lambda repressor-like DNA-binding domains"/>
    <property type="match status" value="1"/>
</dbReference>
<organism evidence="2 3">
    <name type="scientific">Pseudoalteromonas phenolica</name>
    <dbReference type="NCBI Taxonomy" id="161398"/>
    <lineage>
        <taxon>Bacteria</taxon>
        <taxon>Pseudomonadati</taxon>
        <taxon>Pseudomonadota</taxon>
        <taxon>Gammaproteobacteria</taxon>
        <taxon>Alteromonadales</taxon>
        <taxon>Pseudoalteromonadaceae</taxon>
        <taxon>Pseudoalteromonas</taxon>
    </lineage>
</organism>
<dbReference type="Gene3D" id="1.10.260.40">
    <property type="entry name" value="lambda repressor-like DNA-binding domains"/>
    <property type="match status" value="1"/>
</dbReference>
<dbReference type="AlphaFoldDB" id="A0A4Q7IMS2"/>
<dbReference type="InterPro" id="IPR001387">
    <property type="entry name" value="Cro/C1-type_HTH"/>
</dbReference>
<dbReference type="Proteomes" id="UP000291338">
    <property type="component" value="Unassembled WGS sequence"/>
</dbReference>
<dbReference type="InterPro" id="IPR015927">
    <property type="entry name" value="Peptidase_S24_S26A/B/C"/>
</dbReference>
<dbReference type="Pfam" id="PF01381">
    <property type="entry name" value="HTH_3"/>
    <property type="match status" value="1"/>
</dbReference>
<dbReference type="CDD" id="cd00093">
    <property type="entry name" value="HTH_XRE"/>
    <property type="match status" value="1"/>
</dbReference>
<dbReference type="Pfam" id="PF00717">
    <property type="entry name" value="Peptidase_S24"/>
    <property type="match status" value="1"/>
</dbReference>
<dbReference type="PANTHER" id="PTHR33516">
    <property type="entry name" value="LEXA REPRESSOR"/>
    <property type="match status" value="1"/>
</dbReference>
<gene>
    <name evidence="2" type="ORF">C1E23_10430</name>
</gene>
<sequence>MNIGKRIKERRKELGLTQVKLSEMVGMAQQSLQRVESGAAKSTRKINELAEALQCTPEFLQFGVGEVDNATRGPDLKNKLPLISWVQAGAWSDIQEVSVLEADHFLCPVNCSDKSFVLRVQGVSMEPKFFDGDLIFVDPEAECLHGSYVVARLDDENQATFKQLIIEGGQKFLKAANPNWPEQLIPINGNCTLVGRVVFTGKSL</sequence>
<dbReference type="GO" id="GO:0003677">
    <property type="term" value="F:DNA binding"/>
    <property type="evidence" value="ECO:0007669"/>
    <property type="project" value="InterPro"/>
</dbReference>
<dbReference type="PROSITE" id="PS50943">
    <property type="entry name" value="HTH_CROC1"/>
    <property type="match status" value="1"/>
</dbReference>
<evidence type="ECO:0000313" key="3">
    <source>
        <dbReference type="Proteomes" id="UP000291338"/>
    </source>
</evidence>
<comment type="caution">
    <text evidence="2">The sequence shown here is derived from an EMBL/GenBank/DDBJ whole genome shotgun (WGS) entry which is preliminary data.</text>
</comment>
<dbReference type="InterPro" id="IPR039418">
    <property type="entry name" value="LexA-like"/>
</dbReference>
<dbReference type="InterPro" id="IPR036286">
    <property type="entry name" value="LexA/Signal_pep-like_sf"/>
</dbReference>
<feature type="domain" description="HTH cro/C1-type" evidence="1">
    <location>
        <begin position="7"/>
        <end position="60"/>
    </location>
</feature>
<dbReference type="Gene3D" id="2.10.109.10">
    <property type="entry name" value="Umud Fragment, subunit A"/>
    <property type="match status" value="1"/>
</dbReference>
<dbReference type="SUPFAM" id="SSF51306">
    <property type="entry name" value="LexA/Signal peptidase"/>
    <property type="match status" value="1"/>
</dbReference>
<dbReference type="EMBL" id="PPSX01000036">
    <property type="protein sequence ID" value="RZQ53042.1"/>
    <property type="molecule type" value="Genomic_DNA"/>
</dbReference>
<accession>A0A4Q7IMS2</accession>
<evidence type="ECO:0000313" key="2">
    <source>
        <dbReference type="EMBL" id="RZQ53042.1"/>
    </source>
</evidence>
<reference evidence="2 3" key="1">
    <citation type="submission" date="2018-01" db="EMBL/GenBank/DDBJ databases">
        <title>Co-occurrence of chitin degradation, pigmentation and bioactivity in marine Pseudoalteromonas.</title>
        <authorList>
            <person name="Paulsen S."/>
            <person name="Gram L."/>
            <person name="Machado H."/>
        </authorList>
    </citation>
    <scope>NUCLEOTIDE SEQUENCE [LARGE SCALE GENOMIC DNA]</scope>
    <source>
        <strain evidence="2 3">S3898</strain>
    </source>
</reference>
<dbReference type="RefSeq" id="WP_130255507.1">
    <property type="nucleotide sequence ID" value="NZ_PPSX01000036.1"/>
</dbReference>
<dbReference type="SMART" id="SM00530">
    <property type="entry name" value="HTH_XRE"/>
    <property type="match status" value="1"/>
</dbReference>
<evidence type="ECO:0000259" key="1">
    <source>
        <dbReference type="PROSITE" id="PS50943"/>
    </source>
</evidence>
<dbReference type="InterPro" id="IPR010982">
    <property type="entry name" value="Lambda_DNA-bd_dom_sf"/>
</dbReference>
<dbReference type="PANTHER" id="PTHR33516:SF2">
    <property type="entry name" value="LEXA REPRESSOR-RELATED"/>
    <property type="match status" value="1"/>
</dbReference>
<protein>
    <submittedName>
        <fullName evidence="2">XRE family transcriptional regulator</fullName>
    </submittedName>
</protein>
<dbReference type="InterPro" id="IPR050077">
    <property type="entry name" value="LexA_repressor"/>
</dbReference>